<evidence type="ECO:0000313" key="4">
    <source>
        <dbReference type="Proteomes" id="UP000041601"/>
    </source>
</evidence>
<keyword evidence="4" id="KW-1185">Reference proteome</keyword>
<evidence type="ECO:0000313" key="5">
    <source>
        <dbReference type="Proteomes" id="UP000048841"/>
    </source>
</evidence>
<dbReference type="Gene3D" id="2.60.200.60">
    <property type="match status" value="1"/>
</dbReference>
<dbReference type="GeneID" id="31409616"/>
<reference evidence="1 5" key="2">
    <citation type="submission" date="2015-03" db="EMBL/GenBank/DDBJ databases">
        <authorList>
            <person name="Murphy D."/>
        </authorList>
    </citation>
    <scope>NUCLEOTIDE SEQUENCE [LARGE SCALE GENOMIC DNA]</scope>
    <source>
        <strain evidence="1 5">IP26249</strain>
    </source>
</reference>
<accession>A0A0E1NC41</accession>
<reference evidence="2 4" key="1">
    <citation type="submission" date="2015-03" db="EMBL/GenBank/DDBJ databases">
        <authorList>
            <consortium name="Pathogen Informatics"/>
            <person name="Murphy D."/>
        </authorList>
    </citation>
    <scope>NUCLEOTIDE SEQUENCE [LARGE SCALE GENOMIC DNA]</scope>
    <source>
        <strain evidence="2 4">IP05342</strain>
    </source>
</reference>
<dbReference type="PATRIC" id="fig|630.129.peg.1557"/>
<name>A0A0E1NC41_YEREN</name>
<dbReference type="OMA" id="LHCSAQA"/>
<dbReference type="AlphaFoldDB" id="A0A0E1NC41"/>
<reference evidence="3 6" key="3">
    <citation type="submission" date="2021-01" db="EMBL/GenBank/DDBJ databases">
        <title>FDA dAtabase for Regulatory Grade micrObial Sequences (FDA-ARGOS): Supporting development and validation of Infectious Disease Dx tests.</title>
        <authorList>
            <person name="Blissenbach B."/>
            <person name="Krut O."/>
            <person name="Tallon L."/>
            <person name="Sadzewicz L."/>
            <person name="Zhao X."/>
            <person name="Boylan J."/>
            <person name="Ott S."/>
            <person name="Bowen H."/>
            <person name="Vavikolanu K."/>
            <person name="Mehta A."/>
            <person name="Aluvathingal J."/>
            <person name="Nadendla S."/>
            <person name="Yan Y."/>
            <person name="Sichtig H."/>
        </authorList>
    </citation>
    <scope>NUCLEOTIDE SEQUENCE [LARGE SCALE GENOMIC DNA]</scope>
    <source>
        <strain evidence="3 6">FDAARGOS_1082</strain>
    </source>
</reference>
<gene>
    <name evidence="1" type="ORF">ERS137941_03016</name>
    <name evidence="2" type="ORF">ERS137959_00996</name>
    <name evidence="3" type="ORF">I6I39_15825</name>
</gene>
<proteinExistence type="predicted"/>
<dbReference type="EMBL" id="CPXJ01000009">
    <property type="protein sequence ID" value="CND36900.1"/>
    <property type="molecule type" value="Genomic_DNA"/>
</dbReference>
<dbReference type="Pfam" id="PF05488">
    <property type="entry name" value="PAAR_motif"/>
    <property type="match status" value="1"/>
</dbReference>
<dbReference type="Proteomes" id="UP000048841">
    <property type="component" value="Unassembled WGS sequence"/>
</dbReference>
<evidence type="ECO:0000313" key="6">
    <source>
        <dbReference type="Proteomes" id="UP000595309"/>
    </source>
</evidence>
<dbReference type="Proteomes" id="UP000595309">
    <property type="component" value="Chromosome"/>
</dbReference>
<dbReference type="RefSeq" id="WP_005165399.1">
    <property type="nucleotide sequence ID" value="NZ_CGBC01000003.1"/>
</dbReference>
<organism evidence="1 5">
    <name type="scientific">Yersinia enterocolitica</name>
    <dbReference type="NCBI Taxonomy" id="630"/>
    <lineage>
        <taxon>Bacteria</taxon>
        <taxon>Pseudomonadati</taxon>
        <taxon>Pseudomonadota</taxon>
        <taxon>Gammaproteobacteria</taxon>
        <taxon>Enterobacterales</taxon>
        <taxon>Yersiniaceae</taxon>
        <taxon>Yersinia</taxon>
    </lineage>
</organism>
<sequence length="86" mass="8068">MFCAARMGDATSCGAISSGSPNVSINAVPAAIAGGSAASSSLVGMTSVVTGSGTVFINKFPAARVSDVAGDGAAIVCGSPNVFIGG</sequence>
<protein>
    <submittedName>
        <fullName evidence="3">PAAR domain-containing protein</fullName>
    </submittedName>
    <submittedName>
        <fullName evidence="1">Rhs-family protein</fullName>
    </submittedName>
</protein>
<evidence type="ECO:0000313" key="3">
    <source>
        <dbReference type="EMBL" id="QQU46393.1"/>
    </source>
</evidence>
<evidence type="ECO:0000313" key="2">
    <source>
        <dbReference type="EMBL" id="CND36900.1"/>
    </source>
</evidence>
<dbReference type="EMBL" id="CP068146">
    <property type="protein sequence ID" value="QQU46393.1"/>
    <property type="molecule type" value="Genomic_DNA"/>
</dbReference>
<dbReference type="Proteomes" id="UP000041601">
    <property type="component" value="Unassembled WGS sequence"/>
</dbReference>
<dbReference type="InterPro" id="IPR008727">
    <property type="entry name" value="PAAR_motif"/>
</dbReference>
<dbReference type="KEGG" id="yet:CH48_3201"/>
<dbReference type="EMBL" id="CGBR01000024">
    <property type="protein sequence ID" value="CFQ68549.1"/>
    <property type="molecule type" value="Genomic_DNA"/>
</dbReference>
<evidence type="ECO:0000313" key="1">
    <source>
        <dbReference type="EMBL" id="CFQ68549.1"/>
    </source>
</evidence>